<accession>A0A6J6EAB4</accession>
<protein>
    <submittedName>
        <fullName evidence="1">Unannotated protein</fullName>
    </submittedName>
</protein>
<reference evidence="1" key="1">
    <citation type="submission" date="2020-05" db="EMBL/GenBank/DDBJ databases">
        <authorList>
            <person name="Chiriac C."/>
            <person name="Salcher M."/>
            <person name="Ghai R."/>
            <person name="Kavagutti S V."/>
        </authorList>
    </citation>
    <scope>NUCLEOTIDE SEQUENCE</scope>
</reference>
<name>A0A6J6EAB4_9ZZZZ</name>
<gene>
    <name evidence="1" type="ORF">UFOPK1650_00834</name>
</gene>
<dbReference type="EMBL" id="CAEZTJ010000131">
    <property type="protein sequence ID" value="CAB4573382.1"/>
    <property type="molecule type" value="Genomic_DNA"/>
</dbReference>
<evidence type="ECO:0000313" key="1">
    <source>
        <dbReference type="EMBL" id="CAB4573382.1"/>
    </source>
</evidence>
<proteinExistence type="predicted"/>
<organism evidence="1">
    <name type="scientific">freshwater metagenome</name>
    <dbReference type="NCBI Taxonomy" id="449393"/>
    <lineage>
        <taxon>unclassified sequences</taxon>
        <taxon>metagenomes</taxon>
        <taxon>ecological metagenomes</taxon>
    </lineage>
</organism>
<sequence length="238" mass="26887">MGIEGDPEEMSDWELLQSGEIEVTHRLVDASNATLFGRIEGFGDVIYKPIAGERPLWDFPDGTLADREVAAYKVSEILGLNVVPMTVLREGPFGPGMVQRWVSIDPDADIIAFGQGGDAQLRLMTLFDAVINNTDRKFGHLLLDLHGRLFGCDHGVTFHVEDKLRTVLWQFAGDPMNENEMRTLTRTFENEDQIRSDLSSHLHEDEIEAFFERSRRLAESGLFPTPHDEWPSVPWPPV</sequence>
<dbReference type="AlphaFoldDB" id="A0A6J6EAB4"/>